<name>A0A916JLW2_9FLAO</name>
<dbReference type="EMBL" id="OU015584">
    <property type="protein sequence ID" value="CAG5079703.1"/>
    <property type="molecule type" value="Genomic_DNA"/>
</dbReference>
<dbReference type="AlphaFoldDB" id="A0A916JLW2"/>
<reference evidence="1" key="1">
    <citation type="submission" date="2021-04" db="EMBL/GenBank/DDBJ databases">
        <authorList>
            <person name="Rodrigo-Torres L."/>
            <person name="Arahal R. D."/>
            <person name="Lucena T."/>
        </authorList>
    </citation>
    <scope>NUCLEOTIDE SEQUENCE</scope>
    <source>
        <strain evidence="1">AS29M-1</strain>
    </source>
</reference>
<dbReference type="InterPro" id="IPR014985">
    <property type="entry name" value="WbqC"/>
</dbReference>
<proteinExistence type="predicted"/>
<accession>A0A916JLW2</accession>
<gene>
    <name evidence="1" type="ORF">CRYO30217_01024</name>
</gene>
<evidence type="ECO:0000313" key="1">
    <source>
        <dbReference type="EMBL" id="CAG5079703.1"/>
    </source>
</evidence>
<dbReference type="Proteomes" id="UP000683507">
    <property type="component" value="Chromosome"/>
</dbReference>
<evidence type="ECO:0008006" key="3">
    <source>
        <dbReference type="Google" id="ProtNLM"/>
    </source>
</evidence>
<dbReference type="KEGG" id="ptan:CRYO30217_01024"/>
<dbReference type="RefSeq" id="WP_258541243.1">
    <property type="nucleotide sequence ID" value="NZ_OU015584.1"/>
</dbReference>
<evidence type="ECO:0000313" key="2">
    <source>
        <dbReference type="Proteomes" id="UP000683507"/>
    </source>
</evidence>
<protein>
    <recommendedName>
        <fullName evidence="3">WbqC family protein</fullName>
    </recommendedName>
</protein>
<keyword evidence="2" id="KW-1185">Reference proteome</keyword>
<dbReference type="Pfam" id="PF08889">
    <property type="entry name" value="WbqC"/>
    <property type="match status" value="1"/>
</dbReference>
<organism evidence="1 2">
    <name type="scientific">Parvicella tangerina</name>
    <dbReference type="NCBI Taxonomy" id="2829795"/>
    <lineage>
        <taxon>Bacteria</taxon>
        <taxon>Pseudomonadati</taxon>
        <taxon>Bacteroidota</taxon>
        <taxon>Flavobacteriia</taxon>
        <taxon>Flavobacteriales</taxon>
        <taxon>Parvicellaceae</taxon>
        <taxon>Parvicella</taxon>
    </lineage>
</organism>
<sequence length="235" mass="27250">MDTSAAIMQPYIFPYLGYFQLIQAADHFVFYDDVSFIKKGWINRNQLLINKEAKKFSVPLIKASQNKLIKEVEVCNDPKWFKQFFTTLEHSYKAAPYYGEVIELIKDIFEKDFVTISDLAIISVQTISDHLGIDVTFSLSSEEFSESRGINRAERLATITKECGAEVYINPQGGMELYSKEMFIRYGVDLRFIVSDLPAYKQYENDFVKGLSIIDILMFNSRNEVKKMLDLYELK</sequence>